<evidence type="ECO:0000313" key="1">
    <source>
        <dbReference type="EMBL" id="AVR44634.1"/>
    </source>
</evidence>
<dbReference type="SUPFAM" id="SSF56300">
    <property type="entry name" value="Metallo-dependent phosphatases"/>
    <property type="match status" value="1"/>
</dbReference>
<organism evidence="1 2">
    <name type="scientific">Christiangramia fulva</name>
    <dbReference type="NCBI Taxonomy" id="2126553"/>
    <lineage>
        <taxon>Bacteria</taxon>
        <taxon>Pseudomonadati</taxon>
        <taxon>Bacteroidota</taxon>
        <taxon>Flavobacteriia</taxon>
        <taxon>Flavobacteriales</taxon>
        <taxon>Flavobacteriaceae</taxon>
        <taxon>Christiangramia</taxon>
    </lineage>
</organism>
<protein>
    <submittedName>
        <fullName evidence="1">Metallophosphatase</fullName>
    </submittedName>
</protein>
<dbReference type="Gene3D" id="3.60.21.10">
    <property type="match status" value="1"/>
</dbReference>
<dbReference type="EMBL" id="CP028136">
    <property type="protein sequence ID" value="AVR44634.1"/>
    <property type="molecule type" value="Genomic_DNA"/>
</dbReference>
<proteinExistence type="predicted"/>
<gene>
    <name evidence="1" type="ORF">C7S20_04800</name>
</gene>
<evidence type="ECO:0000313" key="2">
    <source>
        <dbReference type="Proteomes" id="UP000241507"/>
    </source>
</evidence>
<dbReference type="AlphaFoldDB" id="A0A2R3Z301"/>
<dbReference type="InterPro" id="IPR029052">
    <property type="entry name" value="Metallo-depent_PP-like"/>
</dbReference>
<reference evidence="2" key="1">
    <citation type="submission" date="2018-03" db="EMBL/GenBank/DDBJ databases">
        <title>Gramella fulva sp. nov., isolated from a dry surface of tidal flat.</title>
        <authorList>
            <person name="Hwang S.H."/>
            <person name="Hwang W.M."/>
            <person name="Kang K."/>
            <person name="Ahn T.-Y."/>
        </authorList>
    </citation>
    <scope>NUCLEOTIDE SEQUENCE [LARGE SCALE GENOMIC DNA]</scope>
    <source>
        <strain evidence="2">SH35</strain>
    </source>
</reference>
<sequence length="1180" mass="136941">MFLFWASFTGSAQQKKDGKESVHSVYITANTALRDNSTNKKLFEAINAASKKGDSATLLIIGNIVPENGYPNKDDGRKEVQKDLKKHLLELLQDFKGRIVFTPGVNEWQADAPDNIDDLESFLQDNSRAEFWPNDGCPIEGEDLNDDVHLVTVDSQWYLEDWDEHPYINNKCDLKTRDEFILEFADELKDNQGKIILVAIHHPIMSNTKQGIFERIIGAGTQNFRNPKYKELRQKLQTLATRYNDVIFLSGNDRNLQFVQDDGIEQIISGVTSDPEKAKVRKDKGGFAAYDLGYARVTTFKDGSSEAEFYEIGKKNPIFTTPIKRERTKLSEVSWHSKDEFGKTKKASIYSEEETDKNWLYKALWGEHYRPIYSRKIEFPVLLLDTIPGNLKPVGEGGGHQSRSLRFRDDEGHEYTLRALKKSALRFLQKSVPTHYVEDYLQNTVAERYVQDFYTTAHPYAPYATFPMMDSLNIKHATPKIYYVPKQKALGIYNKDYGDALFMWQPHVGDENKDFEQFGNPDDILSSKDLLLELEEDKDAYVDQELYIRARIFDMLIGDWDRHPDQWRWAEYKEGDRKRYEPIPRDRDHAFPKYDGFLVKLLKLGVLELRPMENYDAMLDNPKWFNVEAYPVDKAFLKTATWQEWKEQVEYIQDEIDNELIEKAFNQLPEGAKDESIKEIKKKLIARRANLMKIARQYYEHLREYDMIIGTEDDDTFLITRKPAGATNIQIINEDGEKVFDHSYTSNLTRQLWLYGLDGEDTFRIEGEGDDLIKLKVLGGEENDIYDFKNHERAKLYDYKSKENTIKTPEADKWLVDSYSINHYDPFKKMIRDYKLLPGVDFSSDTGLKLGLANVYTTYGLVQNPFTTQQKLSANYFFATNGFDIEYNGEFANILYKWNVAINAYYSSPNFTMNYFGAGNETEYDKDEDSRDFNRIRIEQWHFAPSLIWKNDDKSSFYFKPMIESFEVAYDQNRFIGENFSPDNEIFDSQLYGGAELNYNYYSKNREAYPSEGMELDLTAGYKKNIDEHSNEFGYISPMLSIDYPLHPSGVAVFATRIGGKAILGENYEFYHAAVLGGGSENTLRGYRNERFNGKYSFYQNIDLRTGFASFKTNFIPIRLGLSLGFDYGRVWLDDNNSNAWHNDYGGSFFVNAFSFFTGNIGYYTGEDGGRFNFTFNFKF</sequence>
<keyword evidence="2" id="KW-1185">Reference proteome</keyword>
<accession>A0A2R3Z301</accession>
<name>A0A2R3Z301_9FLAO</name>
<dbReference type="Proteomes" id="UP000241507">
    <property type="component" value="Chromosome"/>
</dbReference>
<dbReference type="KEGG" id="grs:C7S20_04800"/>